<proteinExistence type="predicted"/>
<organism evidence="2 3">
    <name type="scientific">Isoptericola cucumis</name>
    <dbReference type="NCBI Taxonomy" id="1776856"/>
    <lineage>
        <taxon>Bacteria</taxon>
        <taxon>Bacillati</taxon>
        <taxon>Actinomycetota</taxon>
        <taxon>Actinomycetes</taxon>
        <taxon>Micrococcales</taxon>
        <taxon>Promicromonosporaceae</taxon>
        <taxon>Isoptericola</taxon>
    </lineage>
</organism>
<dbReference type="EMBL" id="BMDG01000001">
    <property type="protein sequence ID" value="GGI04235.1"/>
    <property type="molecule type" value="Genomic_DNA"/>
</dbReference>
<evidence type="ECO:0000256" key="1">
    <source>
        <dbReference type="SAM" id="MobiDB-lite"/>
    </source>
</evidence>
<evidence type="ECO:0000313" key="3">
    <source>
        <dbReference type="Proteomes" id="UP000632535"/>
    </source>
</evidence>
<feature type="compositionally biased region" description="Basic and acidic residues" evidence="1">
    <location>
        <begin position="205"/>
        <end position="228"/>
    </location>
</feature>
<evidence type="ECO:0000313" key="2">
    <source>
        <dbReference type="EMBL" id="GGI04235.1"/>
    </source>
</evidence>
<sequence>MLATVVLLCGVGVLGGYGLGLGVDAVRGILPGSDPGLPADKAAPPDPIDLTGPATACGADGVDVGLSVASPAVTLGDPQVFSVRVTNTGRVPCLIDGSEASRTVTVTDPSGKERVWSSADCAEGETMLLLGPEDVAPHDVRWGTERSAPGCKGEQPALEPGTYQARAELADVPGSRTAPVTFTVAEPEPDPAASPEGDGPEGTADAEKGDDGKAGGAEKDTAEKDGAAKSDAATTDATTDGGDGA</sequence>
<name>A0ABQ2AZL3_9MICO</name>
<feature type="region of interest" description="Disordered" evidence="1">
    <location>
        <begin position="182"/>
        <end position="245"/>
    </location>
</feature>
<dbReference type="Proteomes" id="UP000632535">
    <property type="component" value="Unassembled WGS sequence"/>
</dbReference>
<feature type="compositionally biased region" description="Low complexity" evidence="1">
    <location>
        <begin position="229"/>
        <end position="245"/>
    </location>
</feature>
<comment type="caution">
    <text evidence="2">The sequence shown here is derived from an EMBL/GenBank/DDBJ whole genome shotgun (WGS) entry which is preliminary data.</text>
</comment>
<dbReference type="RefSeq" id="WP_188521616.1">
    <property type="nucleotide sequence ID" value="NZ_BMDG01000001.1"/>
</dbReference>
<gene>
    <name evidence="2" type="ORF">GCM10007368_00130</name>
</gene>
<reference evidence="3" key="1">
    <citation type="journal article" date="2019" name="Int. J. Syst. Evol. Microbiol.">
        <title>The Global Catalogue of Microorganisms (GCM) 10K type strain sequencing project: providing services to taxonomists for standard genome sequencing and annotation.</title>
        <authorList>
            <consortium name="The Broad Institute Genomics Platform"/>
            <consortium name="The Broad Institute Genome Sequencing Center for Infectious Disease"/>
            <person name="Wu L."/>
            <person name="Ma J."/>
        </authorList>
    </citation>
    <scope>NUCLEOTIDE SEQUENCE [LARGE SCALE GENOMIC DNA]</scope>
    <source>
        <strain evidence="3">CCM 8653</strain>
    </source>
</reference>
<protein>
    <submittedName>
        <fullName evidence="2">Uncharacterized protein</fullName>
    </submittedName>
</protein>
<keyword evidence="3" id="KW-1185">Reference proteome</keyword>
<accession>A0ABQ2AZL3</accession>